<evidence type="ECO:0000313" key="3">
    <source>
        <dbReference type="Proteomes" id="UP000194873"/>
    </source>
</evidence>
<reference evidence="2 3" key="1">
    <citation type="submission" date="2017-01" db="EMBL/GenBank/DDBJ databases">
        <title>A new Hymenobacter.</title>
        <authorList>
            <person name="Liang Y."/>
            <person name="Feng F."/>
        </authorList>
    </citation>
    <scope>NUCLEOTIDE SEQUENCE [LARGE SCALE GENOMIC DNA]</scope>
    <source>
        <strain evidence="2">MIMBbqt21</strain>
    </source>
</reference>
<proteinExistence type="predicted"/>
<feature type="compositionally biased region" description="Polar residues" evidence="1">
    <location>
        <begin position="150"/>
        <end position="161"/>
    </location>
</feature>
<feature type="region of interest" description="Disordered" evidence="1">
    <location>
        <begin position="70"/>
        <end position="101"/>
    </location>
</feature>
<evidence type="ECO:0000256" key="1">
    <source>
        <dbReference type="SAM" id="MobiDB-lite"/>
    </source>
</evidence>
<sequence>MAELTNPLFEDQKEFLERQKLEYERALLGDVDHIKEKTQEIGKKALIGAGVIGGIWLLAKAFGGKKSLKHKDEESTIHRLKEKSKRNRPIRHSTEADTSLSDDFGFGANNSAYRGYSGRGHERAHIAPDVYHTDADPFPPLPYDDARRLPTSSFNQKSYSSAAPEDDSPSFLASTFSAFLQSDTGKMLMAQVTAVLMAYVAQKVGDYLPILKNSDLASSAPHATAEPETTDIEFTFHDDADAPHQSS</sequence>
<dbReference type="EMBL" id="MTSE01000025">
    <property type="protein sequence ID" value="OUJ70216.1"/>
    <property type="molecule type" value="Genomic_DNA"/>
</dbReference>
<protein>
    <submittedName>
        <fullName evidence="2">Uncharacterized protein</fullName>
    </submittedName>
</protein>
<comment type="caution">
    <text evidence="2">The sequence shown here is derived from an EMBL/GenBank/DDBJ whole genome shotgun (WGS) entry which is preliminary data.</text>
</comment>
<name>A0A243W6S1_9BACT</name>
<feature type="compositionally biased region" description="Basic residues" evidence="1">
    <location>
        <begin position="80"/>
        <end position="91"/>
    </location>
</feature>
<evidence type="ECO:0000313" key="2">
    <source>
        <dbReference type="EMBL" id="OUJ70216.1"/>
    </source>
</evidence>
<keyword evidence="3" id="KW-1185">Reference proteome</keyword>
<feature type="compositionally biased region" description="Basic and acidic residues" evidence="1">
    <location>
        <begin position="70"/>
        <end position="79"/>
    </location>
</feature>
<gene>
    <name evidence="2" type="ORF">BXP70_24960</name>
</gene>
<dbReference type="AlphaFoldDB" id="A0A243W6S1"/>
<accession>A0A243W6S1</accession>
<dbReference type="Proteomes" id="UP000194873">
    <property type="component" value="Unassembled WGS sequence"/>
</dbReference>
<organism evidence="2 3">
    <name type="scientific">Hymenobacter crusticola</name>
    <dbReference type="NCBI Taxonomy" id="1770526"/>
    <lineage>
        <taxon>Bacteria</taxon>
        <taxon>Pseudomonadati</taxon>
        <taxon>Bacteroidota</taxon>
        <taxon>Cytophagia</taxon>
        <taxon>Cytophagales</taxon>
        <taxon>Hymenobacteraceae</taxon>
        <taxon>Hymenobacter</taxon>
    </lineage>
</organism>
<feature type="region of interest" description="Disordered" evidence="1">
    <location>
        <begin position="137"/>
        <end position="167"/>
    </location>
</feature>
<dbReference type="OrthoDB" id="893350at2"/>
<dbReference type="RefSeq" id="WP_086596844.1">
    <property type="nucleotide sequence ID" value="NZ_MTSE01000025.1"/>
</dbReference>